<evidence type="ECO:0000313" key="5">
    <source>
        <dbReference type="EMBL" id="GAT32669.1"/>
    </source>
</evidence>
<keyword evidence="1" id="KW-0805">Transcription regulation</keyword>
<dbReference type="FunCoup" id="A0A146G4E6">
    <property type="interactions" value="162"/>
</dbReference>
<dbReference type="PROSITE" id="PS01124">
    <property type="entry name" value="HTH_ARAC_FAMILY_2"/>
    <property type="match status" value="1"/>
</dbReference>
<dbReference type="Pfam" id="PF02311">
    <property type="entry name" value="AraC_binding"/>
    <property type="match status" value="1"/>
</dbReference>
<dbReference type="Proteomes" id="UP000076023">
    <property type="component" value="Unassembled WGS sequence"/>
</dbReference>
<dbReference type="InterPro" id="IPR050204">
    <property type="entry name" value="AraC_XylS_family_regulators"/>
</dbReference>
<organism evidence="5 6">
    <name type="scientific">Terrimicrobium sacchariphilum</name>
    <dbReference type="NCBI Taxonomy" id="690879"/>
    <lineage>
        <taxon>Bacteria</taxon>
        <taxon>Pseudomonadati</taxon>
        <taxon>Verrucomicrobiota</taxon>
        <taxon>Terrimicrobiia</taxon>
        <taxon>Terrimicrobiales</taxon>
        <taxon>Terrimicrobiaceae</taxon>
        <taxon>Terrimicrobium</taxon>
    </lineage>
</organism>
<accession>A0A146G4E6</accession>
<name>A0A146G4E6_TERSA</name>
<dbReference type="SUPFAM" id="SSF46689">
    <property type="entry name" value="Homeodomain-like"/>
    <property type="match status" value="2"/>
</dbReference>
<keyword evidence="6" id="KW-1185">Reference proteome</keyword>
<dbReference type="InParanoid" id="A0A146G4E6"/>
<evidence type="ECO:0000256" key="2">
    <source>
        <dbReference type="ARBA" id="ARBA00023125"/>
    </source>
</evidence>
<keyword evidence="3" id="KW-0804">Transcription</keyword>
<gene>
    <name evidence="5" type="ORF">TSACC_21069</name>
</gene>
<dbReference type="GO" id="GO:0043565">
    <property type="term" value="F:sequence-specific DNA binding"/>
    <property type="evidence" value="ECO:0007669"/>
    <property type="project" value="InterPro"/>
</dbReference>
<dbReference type="InterPro" id="IPR014710">
    <property type="entry name" value="RmlC-like_jellyroll"/>
</dbReference>
<dbReference type="Pfam" id="PF12833">
    <property type="entry name" value="HTH_18"/>
    <property type="match status" value="1"/>
</dbReference>
<dbReference type="STRING" id="690879.TSACC_21069"/>
<reference evidence="6" key="1">
    <citation type="journal article" date="2017" name="Genome Announc.">
        <title>Draft Genome Sequence of Terrimicrobium sacchariphilum NM-5T, a Facultative Anaerobic Soil Bacterium of the Class Spartobacteria.</title>
        <authorList>
            <person name="Qiu Y.L."/>
            <person name="Tourlousse D.M."/>
            <person name="Matsuura N."/>
            <person name="Ohashi A."/>
            <person name="Sekiguchi Y."/>
        </authorList>
    </citation>
    <scope>NUCLEOTIDE SEQUENCE [LARGE SCALE GENOMIC DNA]</scope>
    <source>
        <strain evidence="6">NM-5</strain>
    </source>
</reference>
<dbReference type="SUPFAM" id="SSF51215">
    <property type="entry name" value="Regulatory protein AraC"/>
    <property type="match status" value="1"/>
</dbReference>
<sequence>MRRGRNLLREAFFSDPRLGVVVCRQRDQSPIEMHGHEFCEIVIVLGGTGRHFTPQGSRSILAGDVLVVNRKQSHGYGDTQGLDIANILVADEVMRDAEVALGSMPGYHALFTMEAVRRSSGAGDAHIHLRSDELAWVENLVESMEAEGRRPDDGGGAMIRVWFLLLVGFLARRYQPRDEKRPGLDARIGTVLARIDRHPEHPVSLGELARGAGMSERSFLRSFKEATALSPVDYVLRARVRKAERLLVAAQPRQSITEIAFTCGFNDSNYFSRVFRRFALCSPRDFRAARRGLLR</sequence>
<protein>
    <submittedName>
        <fullName evidence="5">AraC family transcriptional regulator</fullName>
    </submittedName>
</protein>
<dbReference type="RefSeq" id="WP_084400242.1">
    <property type="nucleotide sequence ID" value="NZ_BDCO01000002.1"/>
</dbReference>
<evidence type="ECO:0000313" key="6">
    <source>
        <dbReference type="Proteomes" id="UP000076023"/>
    </source>
</evidence>
<feature type="domain" description="HTH araC/xylS-type" evidence="4">
    <location>
        <begin position="189"/>
        <end position="289"/>
    </location>
</feature>
<dbReference type="InterPro" id="IPR003313">
    <property type="entry name" value="AraC-bd"/>
</dbReference>
<dbReference type="Gene3D" id="1.10.10.60">
    <property type="entry name" value="Homeodomain-like"/>
    <property type="match status" value="2"/>
</dbReference>
<dbReference type="AlphaFoldDB" id="A0A146G4E6"/>
<dbReference type="InterPro" id="IPR009057">
    <property type="entry name" value="Homeodomain-like_sf"/>
</dbReference>
<dbReference type="Gene3D" id="2.60.120.10">
    <property type="entry name" value="Jelly Rolls"/>
    <property type="match status" value="1"/>
</dbReference>
<dbReference type="InterPro" id="IPR020449">
    <property type="entry name" value="Tscrpt_reg_AraC-type_HTH"/>
</dbReference>
<dbReference type="PRINTS" id="PR00032">
    <property type="entry name" value="HTHARAC"/>
</dbReference>
<dbReference type="EMBL" id="BDCO01000002">
    <property type="protein sequence ID" value="GAT32669.1"/>
    <property type="molecule type" value="Genomic_DNA"/>
</dbReference>
<evidence type="ECO:0000256" key="1">
    <source>
        <dbReference type="ARBA" id="ARBA00023015"/>
    </source>
</evidence>
<dbReference type="PANTHER" id="PTHR46796">
    <property type="entry name" value="HTH-TYPE TRANSCRIPTIONAL ACTIVATOR RHAS-RELATED"/>
    <property type="match status" value="1"/>
</dbReference>
<evidence type="ECO:0000256" key="3">
    <source>
        <dbReference type="ARBA" id="ARBA00023163"/>
    </source>
</evidence>
<dbReference type="OrthoDB" id="9803764at2"/>
<keyword evidence="2" id="KW-0238">DNA-binding</keyword>
<dbReference type="GO" id="GO:0003700">
    <property type="term" value="F:DNA-binding transcription factor activity"/>
    <property type="evidence" value="ECO:0007669"/>
    <property type="project" value="InterPro"/>
</dbReference>
<comment type="caution">
    <text evidence="5">The sequence shown here is derived from an EMBL/GenBank/DDBJ whole genome shotgun (WGS) entry which is preliminary data.</text>
</comment>
<evidence type="ECO:0000259" key="4">
    <source>
        <dbReference type="PROSITE" id="PS01124"/>
    </source>
</evidence>
<proteinExistence type="predicted"/>
<dbReference type="InterPro" id="IPR018060">
    <property type="entry name" value="HTH_AraC"/>
</dbReference>
<dbReference type="SMART" id="SM00342">
    <property type="entry name" value="HTH_ARAC"/>
    <property type="match status" value="1"/>
</dbReference>
<dbReference type="InterPro" id="IPR037923">
    <property type="entry name" value="HTH-like"/>
</dbReference>